<comment type="caution">
    <text evidence="3">The sequence shown here is derived from an EMBL/GenBank/DDBJ whole genome shotgun (WGS) entry which is preliminary data.</text>
</comment>
<dbReference type="SUPFAM" id="SSF47413">
    <property type="entry name" value="lambda repressor-like DNA-binding domains"/>
    <property type="match status" value="1"/>
</dbReference>
<dbReference type="InterPro" id="IPR050807">
    <property type="entry name" value="TransReg_Diox_bact_type"/>
</dbReference>
<dbReference type="SUPFAM" id="SSF53335">
    <property type="entry name" value="S-adenosyl-L-methionine-dependent methyltransferases"/>
    <property type="match status" value="1"/>
</dbReference>
<dbReference type="AlphaFoldDB" id="A0A7V2SZ17"/>
<dbReference type="Proteomes" id="UP000885750">
    <property type="component" value="Unassembled WGS sequence"/>
</dbReference>
<dbReference type="EMBL" id="DRMS01000176">
    <property type="protein sequence ID" value="HFC92054.1"/>
    <property type="molecule type" value="Genomic_DNA"/>
</dbReference>
<dbReference type="PROSITE" id="PS50943">
    <property type="entry name" value="HTH_CROC1"/>
    <property type="match status" value="1"/>
</dbReference>
<gene>
    <name evidence="3" type="ORF">ENJ51_04500</name>
</gene>
<dbReference type="GO" id="GO:0003677">
    <property type="term" value="F:DNA binding"/>
    <property type="evidence" value="ECO:0007669"/>
    <property type="project" value="UniProtKB-KW"/>
</dbReference>
<dbReference type="Gene3D" id="1.10.260.40">
    <property type="entry name" value="lambda repressor-like DNA-binding domains"/>
    <property type="match status" value="1"/>
</dbReference>
<dbReference type="Gene3D" id="2.60.120.10">
    <property type="entry name" value="Jelly Rolls"/>
    <property type="match status" value="1"/>
</dbReference>
<dbReference type="GO" id="GO:0003700">
    <property type="term" value="F:DNA-binding transcription factor activity"/>
    <property type="evidence" value="ECO:0007669"/>
    <property type="project" value="TreeGrafter"/>
</dbReference>
<proteinExistence type="predicted"/>
<feature type="domain" description="HTH cro/C1-type" evidence="2">
    <location>
        <begin position="15"/>
        <end position="69"/>
    </location>
</feature>
<keyword evidence="1" id="KW-0238">DNA-binding</keyword>
<accession>A0A7V2SZ17</accession>
<dbReference type="InterPro" id="IPR014710">
    <property type="entry name" value="RmlC-like_jellyroll"/>
</dbReference>
<dbReference type="Pfam" id="PF01381">
    <property type="entry name" value="HTH_3"/>
    <property type="match status" value="1"/>
</dbReference>
<protein>
    <submittedName>
        <fullName evidence="3">Helix-turn-helix domain-containing protein</fullName>
    </submittedName>
</protein>
<reference evidence="3" key="1">
    <citation type="journal article" date="2020" name="mSystems">
        <title>Genome- and Community-Level Interaction Insights into Carbon Utilization and Element Cycling Functions of Hydrothermarchaeota in Hydrothermal Sediment.</title>
        <authorList>
            <person name="Zhou Z."/>
            <person name="Liu Y."/>
            <person name="Xu W."/>
            <person name="Pan J."/>
            <person name="Luo Z.H."/>
            <person name="Li M."/>
        </authorList>
    </citation>
    <scope>NUCLEOTIDE SEQUENCE [LARGE SCALE GENOMIC DNA]</scope>
    <source>
        <strain evidence="3">HyVt-493</strain>
    </source>
</reference>
<name>A0A7V2SZ17_LEUMU</name>
<sequence length="665" mass="73897">MISNKILQSTVAKRLEILRKKRELTMSGLAERSGVSKGTLSVLEDGSGNPTISTLWSIADALEVPFSDLINIPPQNINPELNVDGMSLQLIDQTNENLRIEAYHMTIKANSHRESTPHPAGVKEQITVLQGHLLTGSVDSPKLISPGEHYTFDANCPHIYSAPTDNVSAIVTVQYPKDKRLSSEYTIVKSTPADQEEWDGLLTLIRRHSVEVANGLPVFRLLIRTGAEPEIVARNIEARVLSTQRENYKSPVSLYFSPEKEQLCLYIFPKSKGYTYSSTENNHSTAIEKEANKILAISKANDITLNNKQINFLSKIATTGNLLSATLASEALSIHAIPTLPHQIDDFIKLQHTVEIEQTESEEPLFEDRINVHSYNAYELLHPGYARQTLVAGKMLLKHGDGSNTILDMGTGPGLPLLMLLDLIPDLNVTAVEPSPTAFAYLKKNTEHLDIKLQCGDFLDLDSASKYSIITSTGASHHLNTGYFLQKAHALLEDDGILIIADEIIPSFNSEKERNQALINHHVSYMLDVISLITRENMGDFSPNGYDFILPYAQELPTIAFMAITNSIDAAISRLRLLRETMQKSDFETTENKMLLGYCSFLNLELEALLAGIDYEVERKTSVENFFALAESSGLNLLEHQRVYATFGKSKTEGGTHIFVFKKSL</sequence>
<dbReference type="SMART" id="SM00530">
    <property type="entry name" value="HTH_XRE"/>
    <property type="match status" value="1"/>
</dbReference>
<evidence type="ECO:0000259" key="2">
    <source>
        <dbReference type="PROSITE" id="PS50943"/>
    </source>
</evidence>
<dbReference type="CDD" id="cd02209">
    <property type="entry name" value="cupin_XRE_C"/>
    <property type="match status" value="1"/>
</dbReference>
<dbReference type="InterPro" id="IPR041698">
    <property type="entry name" value="Methyltransf_25"/>
</dbReference>
<dbReference type="Pfam" id="PF13649">
    <property type="entry name" value="Methyltransf_25"/>
    <property type="match status" value="1"/>
</dbReference>
<dbReference type="PANTHER" id="PTHR46797:SF1">
    <property type="entry name" value="METHYLPHOSPHONATE SYNTHASE"/>
    <property type="match status" value="1"/>
</dbReference>
<organism evidence="3">
    <name type="scientific">Leucothrix mucor</name>
    <dbReference type="NCBI Taxonomy" id="45248"/>
    <lineage>
        <taxon>Bacteria</taxon>
        <taxon>Pseudomonadati</taxon>
        <taxon>Pseudomonadota</taxon>
        <taxon>Gammaproteobacteria</taxon>
        <taxon>Thiotrichales</taxon>
        <taxon>Thiotrichaceae</taxon>
        <taxon>Leucothrix</taxon>
    </lineage>
</organism>
<dbReference type="InterPro" id="IPR010982">
    <property type="entry name" value="Lambda_DNA-bd_dom_sf"/>
</dbReference>
<dbReference type="PANTHER" id="PTHR46797">
    <property type="entry name" value="HTH-TYPE TRANSCRIPTIONAL REGULATOR"/>
    <property type="match status" value="1"/>
</dbReference>
<evidence type="ECO:0000313" key="3">
    <source>
        <dbReference type="EMBL" id="HFC92054.1"/>
    </source>
</evidence>
<dbReference type="InterPro" id="IPR001387">
    <property type="entry name" value="Cro/C1-type_HTH"/>
</dbReference>
<dbReference type="InterPro" id="IPR011051">
    <property type="entry name" value="RmlC_Cupin_sf"/>
</dbReference>
<dbReference type="CDD" id="cd02440">
    <property type="entry name" value="AdoMet_MTases"/>
    <property type="match status" value="1"/>
</dbReference>
<evidence type="ECO:0000256" key="1">
    <source>
        <dbReference type="ARBA" id="ARBA00023125"/>
    </source>
</evidence>
<dbReference type="InterPro" id="IPR029063">
    <property type="entry name" value="SAM-dependent_MTases_sf"/>
</dbReference>
<dbReference type="CDD" id="cd00093">
    <property type="entry name" value="HTH_XRE"/>
    <property type="match status" value="1"/>
</dbReference>
<dbReference type="Gene3D" id="3.40.50.150">
    <property type="entry name" value="Vaccinia Virus protein VP39"/>
    <property type="match status" value="1"/>
</dbReference>
<dbReference type="SUPFAM" id="SSF51182">
    <property type="entry name" value="RmlC-like cupins"/>
    <property type="match status" value="1"/>
</dbReference>
<dbReference type="GO" id="GO:0005829">
    <property type="term" value="C:cytosol"/>
    <property type="evidence" value="ECO:0007669"/>
    <property type="project" value="TreeGrafter"/>
</dbReference>